<name>A0A8H5BAD7_9AGAR</name>
<evidence type="ECO:0000259" key="5">
    <source>
        <dbReference type="PROSITE" id="PS51158"/>
    </source>
</evidence>
<dbReference type="GO" id="GO:0004674">
    <property type="term" value="F:protein serine/threonine kinase activity"/>
    <property type="evidence" value="ECO:0007669"/>
    <property type="project" value="UniProtKB-KW"/>
</dbReference>
<dbReference type="CDD" id="cd04515">
    <property type="entry name" value="Alpha_kinase"/>
    <property type="match status" value="1"/>
</dbReference>
<keyword evidence="4" id="KW-1133">Transmembrane helix</keyword>
<dbReference type="PROSITE" id="PS51158">
    <property type="entry name" value="ALPHA_KINASE"/>
    <property type="match status" value="1"/>
</dbReference>
<comment type="caution">
    <text evidence="6">The sequence shown here is derived from an EMBL/GenBank/DDBJ whole genome shotgun (WGS) entry which is preliminary data.</text>
</comment>
<organism evidence="6 7">
    <name type="scientific">Psilocybe cf. subviscida</name>
    <dbReference type="NCBI Taxonomy" id="2480587"/>
    <lineage>
        <taxon>Eukaryota</taxon>
        <taxon>Fungi</taxon>
        <taxon>Dikarya</taxon>
        <taxon>Basidiomycota</taxon>
        <taxon>Agaricomycotina</taxon>
        <taxon>Agaricomycetes</taxon>
        <taxon>Agaricomycetidae</taxon>
        <taxon>Agaricales</taxon>
        <taxon>Agaricineae</taxon>
        <taxon>Strophariaceae</taxon>
        <taxon>Psilocybe</taxon>
    </lineage>
</organism>
<keyword evidence="4" id="KW-0472">Membrane</keyword>
<evidence type="ECO:0000256" key="1">
    <source>
        <dbReference type="ARBA" id="ARBA00022527"/>
    </source>
</evidence>
<dbReference type="AlphaFoldDB" id="A0A8H5BAD7"/>
<dbReference type="OrthoDB" id="301415at2759"/>
<evidence type="ECO:0000256" key="4">
    <source>
        <dbReference type="SAM" id="Phobius"/>
    </source>
</evidence>
<feature type="transmembrane region" description="Helical" evidence="4">
    <location>
        <begin position="12"/>
        <end position="33"/>
    </location>
</feature>
<dbReference type="SUPFAM" id="SSF56112">
    <property type="entry name" value="Protein kinase-like (PK-like)"/>
    <property type="match status" value="1"/>
</dbReference>
<keyword evidence="1" id="KW-0723">Serine/threonine-protein kinase</keyword>
<dbReference type="Proteomes" id="UP000567179">
    <property type="component" value="Unassembled WGS sequence"/>
</dbReference>
<keyword evidence="2" id="KW-0808">Transferase</keyword>
<evidence type="ECO:0000256" key="3">
    <source>
        <dbReference type="ARBA" id="ARBA00022777"/>
    </source>
</evidence>
<accession>A0A8H5BAD7</accession>
<sequence>MCKQAINSHWRLLGSLVSRMGVCTGCGLNFVYLGGDTCMKCKKREKAKTPVEQEQVERQPQCQKCSVVFPFLKATTCGACESREDSNVPKVKGISEAEKASANVAAQELLMRSRASLKDASQLRLHQPVRTLNPGLTAAAAKKETLAALRKTTRADAITVETSLFYFPPGPGSSAKKDQKRWPLATSTADVLKLSKETVENNYVNSPPLLRGDACVLNFEDVSFGVARGASSVYHFQPTTEQFRGSIEDTFNTLKTEGKLSDADIKNHNISLRLYAYVVAHDSDLDAEECGSLSSVRRTSARPSLAAGTKRKAANSISIPGWSREYKSAFRPPRLPSSSPEPEVIQTKEDAYATFDFNMTTMSTDMGGTVVKTTSNDSRTIKIARGWQNDIGTEPKNGYIAKGCMKFAFLGQFEGEKYAIFQLKPDLANETQNRDDLLSELSLLTQGQYFANSFAERAKVHSVKLNAALRFNTNGAFVGQVNGKDLSDWEAQHGMDAPLKFTTFLAAPYLPARDSSLYEERKFSGTEETGFNSDIVGMVLDAFAHHVVNDSSGYHHLCDLQGIVSKSGQPKTVILFDPQGNSLSGKVYFGDRGKEAILKFLQEHKCQSLCEKLGLKKKGIPEPLQLNRAVKLMF</sequence>
<reference evidence="6 7" key="1">
    <citation type="journal article" date="2020" name="ISME J.">
        <title>Uncovering the hidden diversity of litter-decomposition mechanisms in mushroom-forming fungi.</title>
        <authorList>
            <person name="Floudas D."/>
            <person name="Bentzer J."/>
            <person name="Ahren D."/>
            <person name="Johansson T."/>
            <person name="Persson P."/>
            <person name="Tunlid A."/>
        </authorList>
    </citation>
    <scope>NUCLEOTIDE SEQUENCE [LARGE SCALE GENOMIC DNA]</scope>
    <source>
        <strain evidence="6 7">CBS 101986</strain>
    </source>
</reference>
<dbReference type="InterPro" id="IPR004166">
    <property type="entry name" value="a-kinase_dom"/>
</dbReference>
<evidence type="ECO:0000313" key="7">
    <source>
        <dbReference type="Proteomes" id="UP000567179"/>
    </source>
</evidence>
<keyword evidence="7" id="KW-1185">Reference proteome</keyword>
<feature type="domain" description="Alpha-type protein kinase" evidence="5">
    <location>
        <begin position="371"/>
        <end position="618"/>
    </location>
</feature>
<dbReference type="InterPro" id="IPR011009">
    <property type="entry name" value="Kinase-like_dom_sf"/>
</dbReference>
<proteinExistence type="predicted"/>
<dbReference type="Pfam" id="PF02816">
    <property type="entry name" value="Alpha_kinase"/>
    <property type="match status" value="1"/>
</dbReference>
<dbReference type="GO" id="GO:0005524">
    <property type="term" value="F:ATP binding"/>
    <property type="evidence" value="ECO:0007669"/>
    <property type="project" value="InterPro"/>
</dbReference>
<protein>
    <recommendedName>
        <fullName evidence="5">Alpha-type protein kinase domain-containing protein</fullName>
    </recommendedName>
</protein>
<evidence type="ECO:0000313" key="6">
    <source>
        <dbReference type="EMBL" id="KAF5318562.1"/>
    </source>
</evidence>
<dbReference type="EMBL" id="JAACJJ010000030">
    <property type="protein sequence ID" value="KAF5318562.1"/>
    <property type="molecule type" value="Genomic_DNA"/>
</dbReference>
<keyword evidence="4" id="KW-0812">Transmembrane</keyword>
<evidence type="ECO:0000256" key="2">
    <source>
        <dbReference type="ARBA" id="ARBA00022679"/>
    </source>
</evidence>
<dbReference type="Gene3D" id="3.20.200.10">
    <property type="entry name" value="MHCK/EF2 kinase"/>
    <property type="match status" value="1"/>
</dbReference>
<gene>
    <name evidence="6" type="ORF">D9619_010792</name>
</gene>
<keyword evidence="3" id="KW-0418">Kinase</keyword>